<gene>
    <name evidence="2" type="ORF">EWM64_g1917</name>
</gene>
<reference evidence="2 3" key="1">
    <citation type="submission" date="2019-02" db="EMBL/GenBank/DDBJ databases">
        <title>Genome sequencing of the rare red list fungi Hericium alpestre (H. flagellum).</title>
        <authorList>
            <person name="Buettner E."/>
            <person name="Kellner H."/>
        </authorList>
    </citation>
    <scope>NUCLEOTIDE SEQUENCE [LARGE SCALE GENOMIC DNA]</scope>
    <source>
        <strain evidence="2 3">DSM 108284</strain>
    </source>
</reference>
<organism evidence="2 3">
    <name type="scientific">Hericium alpestre</name>
    <dbReference type="NCBI Taxonomy" id="135208"/>
    <lineage>
        <taxon>Eukaryota</taxon>
        <taxon>Fungi</taxon>
        <taxon>Dikarya</taxon>
        <taxon>Basidiomycota</taxon>
        <taxon>Agaricomycotina</taxon>
        <taxon>Agaricomycetes</taxon>
        <taxon>Russulales</taxon>
        <taxon>Hericiaceae</taxon>
        <taxon>Hericium</taxon>
    </lineage>
</organism>
<dbReference type="Gene3D" id="3.80.10.10">
    <property type="entry name" value="Ribonuclease Inhibitor"/>
    <property type="match status" value="1"/>
</dbReference>
<dbReference type="SUPFAM" id="SSF52047">
    <property type="entry name" value="RNI-like"/>
    <property type="match status" value="1"/>
</dbReference>
<proteinExistence type="predicted"/>
<dbReference type="Proteomes" id="UP000298061">
    <property type="component" value="Unassembled WGS sequence"/>
</dbReference>
<evidence type="ECO:0000313" key="2">
    <source>
        <dbReference type="EMBL" id="TFY82094.1"/>
    </source>
</evidence>
<protein>
    <submittedName>
        <fullName evidence="2">Uncharacterized protein</fullName>
    </submittedName>
</protein>
<name>A0A4Z0A739_9AGAM</name>
<dbReference type="EMBL" id="SFCI01000143">
    <property type="protein sequence ID" value="TFY82094.1"/>
    <property type="molecule type" value="Genomic_DNA"/>
</dbReference>
<dbReference type="OrthoDB" id="3215314at2759"/>
<dbReference type="InterPro" id="IPR032675">
    <property type="entry name" value="LRR_dom_sf"/>
</dbReference>
<keyword evidence="3" id="KW-1185">Reference proteome</keyword>
<evidence type="ECO:0000256" key="1">
    <source>
        <dbReference type="SAM" id="MobiDB-lite"/>
    </source>
</evidence>
<feature type="region of interest" description="Disordered" evidence="1">
    <location>
        <begin position="364"/>
        <end position="385"/>
    </location>
</feature>
<evidence type="ECO:0000313" key="3">
    <source>
        <dbReference type="Proteomes" id="UP000298061"/>
    </source>
</evidence>
<dbReference type="AlphaFoldDB" id="A0A4Z0A739"/>
<comment type="caution">
    <text evidence="2">The sequence shown here is derived from an EMBL/GenBank/DDBJ whole genome shotgun (WGS) entry which is preliminary data.</text>
</comment>
<sequence>MTSKGPIILWHNHTEQRTDDAGTTILTSICPPPALFDPGPYEDTRRDADRDSNPLRYVPSLAYFCIKSLLQYPDQIHGFGSPRIAYERPAISLTYDILRALVPSYDPWPEEGVEDSLDLPKVDPRLWAVIVQVFTNLPDEFRVYPIALSDKHLPLLQHIPQRDDFSLLTILELSHCSHLTDDTILELKALHGLCALDASETPLSAQGILRLSRTLAWADGHDNASSRRGPWQLRILYLRNCKNVKNAVFDALPAFPLLSIVDLRGSSCSANTLRFPAGFYTSTEPLFYHPTKIVASLSALASSPNLFSSDNYYALHIHKRHYGGPMIGQTSHTQYPVSLRPRPTVAPEDSYVVLPASNGKTASIASKGPIVTPGECSPRKKTPKIKTGNSEILAIRAQKREKEHRHFINSMEWQARRERLEEKELRDRAYASEGSTDTREFSDASDHVCLRMKTTRTKKTRTRTRTSEWVLIVATLRCLPTRQ</sequence>
<accession>A0A4Z0A739</accession>